<dbReference type="Gene3D" id="1.25.40.10">
    <property type="entry name" value="Tetratricopeptide repeat domain"/>
    <property type="match status" value="2"/>
</dbReference>
<protein>
    <recommendedName>
        <fullName evidence="2">histidine kinase</fullName>
        <ecNumber evidence="2">2.7.13.3</ecNumber>
    </recommendedName>
</protein>
<dbReference type="InterPro" id="IPR003594">
    <property type="entry name" value="HATPase_dom"/>
</dbReference>
<evidence type="ECO:0000259" key="10">
    <source>
        <dbReference type="PROSITE" id="PS50109"/>
    </source>
</evidence>
<comment type="catalytic activity">
    <reaction evidence="1">
        <text>ATP + protein L-histidine = ADP + protein N-phospho-L-histidine.</text>
        <dbReference type="EC" id="2.7.13.3"/>
    </reaction>
</comment>
<keyword evidence="3" id="KW-0597">Phosphoprotein</keyword>
<evidence type="ECO:0000256" key="4">
    <source>
        <dbReference type="ARBA" id="ARBA00022679"/>
    </source>
</evidence>
<evidence type="ECO:0000256" key="7">
    <source>
        <dbReference type="ARBA" id="ARBA00022840"/>
    </source>
</evidence>
<dbReference type="EMBL" id="FQYV01000020">
    <property type="protein sequence ID" value="SHJ57630.1"/>
    <property type="molecule type" value="Genomic_DNA"/>
</dbReference>
<keyword evidence="12" id="KW-1185">Reference proteome</keyword>
<evidence type="ECO:0000256" key="1">
    <source>
        <dbReference type="ARBA" id="ARBA00000085"/>
    </source>
</evidence>
<dbReference type="SMART" id="SM00387">
    <property type="entry name" value="HATPase_c"/>
    <property type="match status" value="1"/>
</dbReference>
<dbReference type="Proteomes" id="UP000184172">
    <property type="component" value="Unassembled WGS sequence"/>
</dbReference>
<dbReference type="Gene3D" id="3.30.565.10">
    <property type="entry name" value="Histidine kinase-like ATPase, C-terminal domain"/>
    <property type="match status" value="1"/>
</dbReference>
<feature type="domain" description="Histidine kinase" evidence="10">
    <location>
        <begin position="633"/>
        <end position="721"/>
    </location>
</feature>
<evidence type="ECO:0000313" key="12">
    <source>
        <dbReference type="Proteomes" id="UP000184172"/>
    </source>
</evidence>
<name>A0A1M6KFG4_9FLAO</name>
<dbReference type="CDD" id="cd16917">
    <property type="entry name" value="HATPase_UhpB-NarQ-NarX-like"/>
    <property type="match status" value="1"/>
</dbReference>
<evidence type="ECO:0000256" key="9">
    <source>
        <dbReference type="SAM" id="Phobius"/>
    </source>
</evidence>
<dbReference type="SUPFAM" id="SSF55874">
    <property type="entry name" value="ATPase domain of HSP90 chaperone/DNA topoisomerase II/histidine kinase"/>
    <property type="match status" value="1"/>
</dbReference>
<dbReference type="PANTHER" id="PTHR24421:SF10">
    <property type="entry name" value="NITRATE_NITRITE SENSOR PROTEIN NARQ"/>
    <property type="match status" value="1"/>
</dbReference>
<evidence type="ECO:0000256" key="5">
    <source>
        <dbReference type="ARBA" id="ARBA00022741"/>
    </source>
</evidence>
<dbReference type="GO" id="GO:0016020">
    <property type="term" value="C:membrane"/>
    <property type="evidence" value="ECO:0007669"/>
    <property type="project" value="InterPro"/>
</dbReference>
<dbReference type="SMART" id="SM00028">
    <property type="entry name" value="TPR"/>
    <property type="match status" value="5"/>
</dbReference>
<dbReference type="GO" id="GO:0046983">
    <property type="term" value="F:protein dimerization activity"/>
    <property type="evidence" value="ECO:0007669"/>
    <property type="project" value="InterPro"/>
</dbReference>
<dbReference type="InterPro" id="IPR050482">
    <property type="entry name" value="Sensor_HK_TwoCompSys"/>
</dbReference>
<dbReference type="SUPFAM" id="SSF48452">
    <property type="entry name" value="TPR-like"/>
    <property type="match status" value="2"/>
</dbReference>
<dbReference type="InterPro" id="IPR019734">
    <property type="entry name" value="TPR_rpt"/>
</dbReference>
<dbReference type="InterPro" id="IPR036890">
    <property type="entry name" value="HATPase_C_sf"/>
</dbReference>
<evidence type="ECO:0000256" key="8">
    <source>
        <dbReference type="ARBA" id="ARBA00023012"/>
    </source>
</evidence>
<dbReference type="InterPro" id="IPR011712">
    <property type="entry name" value="Sig_transdc_His_kin_sub3_dim/P"/>
</dbReference>
<dbReference type="PROSITE" id="PS50109">
    <property type="entry name" value="HIS_KIN"/>
    <property type="match status" value="1"/>
</dbReference>
<dbReference type="Gene3D" id="1.20.5.1930">
    <property type="match status" value="1"/>
</dbReference>
<proteinExistence type="predicted"/>
<dbReference type="Pfam" id="PF02518">
    <property type="entry name" value="HATPase_c"/>
    <property type="match status" value="1"/>
</dbReference>
<keyword evidence="4" id="KW-0808">Transferase</keyword>
<dbReference type="Pfam" id="PF07730">
    <property type="entry name" value="HisKA_3"/>
    <property type="match status" value="1"/>
</dbReference>
<keyword evidence="8" id="KW-0902">Two-component regulatory system</keyword>
<organism evidence="11 12">
    <name type="scientific">Aequorivita viscosa</name>
    <dbReference type="NCBI Taxonomy" id="797419"/>
    <lineage>
        <taxon>Bacteria</taxon>
        <taxon>Pseudomonadati</taxon>
        <taxon>Bacteroidota</taxon>
        <taxon>Flavobacteriia</taxon>
        <taxon>Flavobacteriales</taxon>
        <taxon>Flavobacteriaceae</taxon>
        <taxon>Aequorivita</taxon>
    </lineage>
</organism>
<gene>
    <name evidence="11" type="ORF">SAMN04487908_12023</name>
</gene>
<keyword evidence="6" id="KW-0418">Kinase</keyword>
<evidence type="ECO:0000256" key="6">
    <source>
        <dbReference type="ARBA" id="ARBA00022777"/>
    </source>
</evidence>
<dbReference type="PANTHER" id="PTHR24421">
    <property type="entry name" value="NITRATE/NITRITE SENSOR PROTEIN NARX-RELATED"/>
    <property type="match status" value="1"/>
</dbReference>
<evidence type="ECO:0000313" key="11">
    <source>
        <dbReference type="EMBL" id="SHJ57630.1"/>
    </source>
</evidence>
<dbReference type="GO" id="GO:0005524">
    <property type="term" value="F:ATP binding"/>
    <property type="evidence" value="ECO:0007669"/>
    <property type="project" value="UniProtKB-KW"/>
</dbReference>
<dbReference type="STRING" id="797419.SAMN05216556_12050"/>
<keyword evidence="7" id="KW-0067">ATP-binding</keyword>
<keyword evidence="9" id="KW-0812">Transmembrane</keyword>
<evidence type="ECO:0000256" key="3">
    <source>
        <dbReference type="ARBA" id="ARBA00022553"/>
    </source>
</evidence>
<accession>A0A1M6KFG4</accession>
<keyword evidence="9" id="KW-0472">Membrane</keyword>
<dbReference type="InterPro" id="IPR005467">
    <property type="entry name" value="His_kinase_dom"/>
</dbReference>
<keyword evidence="5" id="KW-0547">Nucleotide-binding</keyword>
<dbReference type="InterPro" id="IPR011990">
    <property type="entry name" value="TPR-like_helical_dom_sf"/>
</dbReference>
<sequence length="724" mass="84523">MARVVNTVQNLIMKRIKTHNYLILREAFTNRKAFLTFDFSSNESTMFRTCIFCWKEFPYVVILIIYTLPFLTNSQNTDSASDFEYFIKKAQDVSLSIETRKELLRESHAALKHISADSIKYFKTSKIVEISSSLKDSILFHSIASENHALAKTLDNPSILGDSHWNYGSYYLREHDYEQSYFHYNSAFKYFTSANSFYYAGKMLYNMAYISRQSNDFTGAEILLFRSIKIFESTNNIKQLYRCYNLLGNNSDDLEEFQKSLHYYNEAARMIPKLENSEYYQLENLNNLGVRLYKMKLYKEALTVFNNALAYPAILKLEPSLHARLLDNSAFCQISIGRYEDVAHSLKFAMALRDSIEDTAGSVMSRMRLALYYGKVTDTIQAIDYAKEGLRLAKGYYLNSNVLYGLELLAALDTDNTNHYLTQHISLNKSLNTRDRRLRNKFTAIQYETDKYIQENERLFSQRMWIFIIAISVTTILVLIYINSRQNAKNKELLFEREQQQYNEDMFLMALSQKTNLEKGKLEERQRISQELHDDIVSRLFTLRFRWQSVKLSGAASMEMLHQQFLVTLEQLETDIRNLSHELREIVFFQEDSFSIILKKIGLEKSEIGKFEFYYQCNEPEVWERLPYVTQIQLRRLFEEVLQNVVKHAQASKVSAHLYRELDILNIEIKDNGMGFNPTKSKIGIGMKSLKTRSQKLKGKFDIHAPIGVGTTISIQIPFNPSLP</sequence>
<dbReference type="EC" id="2.7.13.3" evidence="2"/>
<keyword evidence="9" id="KW-1133">Transmembrane helix</keyword>
<reference evidence="12" key="1">
    <citation type="submission" date="2016-11" db="EMBL/GenBank/DDBJ databases">
        <authorList>
            <person name="Varghese N."/>
            <person name="Submissions S."/>
        </authorList>
    </citation>
    <scope>NUCLEOTIDE SEQUENCE [LARGE SCALE GENOMIC DNA]</scope>
    <source>
        <strain evidence="12">DSM 26349</strain>
    </source>
</reference>
<dbReference type="AlphaFoldDB" id="A0A1M6KFG4"/>
<evidence type="ECO:0000256" key="2">
    <source>
        <dbReference type="ARBA" id="ARBA00012438"/>
    </source>
</evidence>
<feature type="transmembrane region" description="Helical" evidence="9">
    <location>
        <begin position="464"/>
        <end position="482"/>
    </location>
</feature>
<dbReference type="GO" id="GO:0000155">
    <property type="term" value="F:phosphorelay sensor kinase activity"/>
    <property type="evidence" value="ECO:0007669"/>
    <property type="project" value="InterPro"/>
</dbReference>